<evidence type="ECO:0000313" key="3">
    <source>
        <dbReference type="Proteomes" id="UP000610124"/>
    </source>
</evidence>
<dbReference type="InterPro" id="IPR011050">
    <property type="entry name" value="Pectin_lyase_fold/virulence"/>
</dbReference>
<evidence type="ECO:0000313" key="2">
    <source>
        <dbReference type="EMBL" id="GGV01965.1"/>
    </source>
</evidence>
<feature type="chain" id="PRO_5034804157" evidence="1">
    <location>
        <begin position="38"/>
        <end position="240"/>
    </location>
</feature>
<proteinExistence type="predicted"/>
<reference evidence="2" key="2">
    <citation type="submission" date="2020-09" db="EMBL/GenBank/DDBJ databases">
        <authorList>
            <person name="Sun Q."/>
            <person name="Ohkuma M."/>
        </authorList>
    </citation>
    <scope>NUCLEOTIDE SEQUENCE</scope>
    <source>
        <strain evidence="2">JCM 4434</strain>
    </source>
</reference>
<dbReference type="EMBL" id="BMUB01000026">
    <property type="protein sequence ID" value="GGV01965.1"/>
    <property type="molecule type" value="Genomic_DNA"/>
</dbReference>
<keyword evidence="1" id="KW-0732">Signal</keyword>
<sequence>MAQASGEAFLRAINILRVLFGTGAVGALILTAPAAHAQTARAAYTVIVPCSETALVSAVNAANAAGGGALILAPFCTYSLTSAHSSGGAGGPAGLPNITTPVTMTGLATQITRAPGAAAFRIIEVDGPSHLPADNGQLALTAVAISNGDAGFGVGGGIANLGGSVVLIGGGVSNSRASFGGGIYTDTALTMTTSSVTGNTATVDGGGIYQNAGSVALVGTNASGNTPDNCAATPPLTAPC</sequence>
<accession>A0A8H9I0W4</accession>
<reference evidence="2" key="1">
    <citation type="journal article" date="2014" name="Int. J. Syst. Evol. Microbiol.">
        <title>Complete genome sequence of Corynebacterium casei LMG S-19264T (=DSM 44701T), isolated from a smear-ripened cheese.</title>
        <authorList>
            <consortium name="US DOE Joint Genome Institute (JGI-PGF)"/>
            <person name="Walter F."/>
            <person name="Albersmeier A."/>
            <person name="Kalinowski J."/>
            <person name="Ruckert C."/>
        </authorList>
    </citation>
    <scope>NUCLEOTIDE SEQUENCE</scope>
    <source>
        <strain evidence="2">JCM 4434</strain>
    </source>
</reference>
<dbReference type="AlphaFoldDB" id="A0A8H9I0W4"/>
<organism evidence="2 3">
    <name type="scientific">Kitasatospora aureofaciens</name>
    <name type="common">Streptomyces aureofaciens</name>
    <dbReference type="NCBI Taxonomy" id="1894"/>
    <lineage>
        <taxon>Bacteria</taxon>
        <taxon>Bacillati</taxon>
        <taxon>Actinomycetota</taxon>
        <taxon>Actinomycetes</taxon>
        <taxon>Kitasatosporales</taxon>
        <taxon>Streptomycetaceae</taxon>
        <taxon>Kitasatospora</taxon>
    </lineage>
</organism>
<dbReference type="Proteomes" id="UP000610124">
    <property type="component" value="Unassembled WGS sequence"/>
</dbReference>
<dbReference type="SUPFAM" id="SSF51126">
    <property type="entry name" value="Pectin lyase-like"/>
    <property type="match status" value="1"/>
</dbReference>
<name>A0A8H9I0W4_KITAU</name>
<evidence type="ECO:0000256" key="1">
    <source>
        <dbReference type="SAM" id="SignalP"/>
    </source>
</evidence>
<feature type="signal peptide" evidence="1">
    <location>
        <begin position="1"/>
        <end position="37"/>
    </location>
</feature>
<protein>
    <submittedName>
        <fullName evidence="2">Uncharacterized protein</fullName>
    </submittedName>
</protein>
<gene>
    <name evidence="2" type="ORF">GCM10010502_65800</name>
</gene>
<comment type="caution">
    <text evidence="2">The sequence shown here is derived from an EMBL/GenBank/DDBJ whole genome shotgun (WGS) entry which is preliminary data.</text>
</comment>